<keyword evidence="1" id="KW-0812">Transmembrane</keyword>
<reference evidence="2 3" key="1">
    <citation type="submission" date="2018-03" db="EMBL/GenBank/DDBJ databases">
        <authorList>
            <person name="Keele B.F."/>
        </authorList>
    </citation>
    <scope>NUCLEOTIDE SEQUENCE [LARGE SCALE GENOMIC DNA]</scope>
    <source>
        <strain evidence="2 3">CECT 8599</strain>
    </source>
</reference>
<dbReference type="EMBL" id="OMOR01000001">
    <property type="protein sequence ID" value="SPH20699.1"/>
    <property type="molecule type" value="Genomic_DNA"/>
</dbReference>
<evidence type="ECO:0000313" key="3">
    <source>
        <dbReference type="Proteomes" id="UP000244880"/>
    </source>
</evidence>
<accession>A0A2R8BCC4</accession>
<evidence type="ECO:0000313" key="2">
    <source>
        <dbReference type="EMBL" id="SPH20699.1"/>
    </source>
</evidence>
<keyword evidence="1" id="KW-1133">Transmembrane helix</keyword>
<organism evidence="2 3">
    <name type="scientific">Ascidiaceihabitans donghaensis</name>
    <dbReference type="NCBI Taxonomy" id="1510460"/>
    <lineage>
        <taxon>Bacteria</taxon>
        <taxon>Pseudomonadati</taxon>
        <taxon>Pseudomonadota</taxon>
        <taxon>Alphaproteobacteria</taxon>
        <taxon>Rhodobacterales</taxon>
        <taxon>Paracoccaceae</taxon>
        <taxon>Ascidiaceihabitans</taxon>
    </lineage>
</organism>
<protein>
    <submittedName>
        <fullName evidence="2">Uncharacterized protein</fullName>
    </submittedName>
</protein>
<evidence type="ECO:0000256" key="1">
    <source>
        <dbReference type="SAM" id="Phobius"/>
    </source>
</evidence>
<dbReference type="Proteomes" id="UP000244880">
    <property type="component" value="Unassembled WGS sequence"/>
</dbReference>
<proteinExistence type="predicted"/>
<keyword evidence="1" id="KW-0472">Membrane</keyword>
<gene>
    <name evidence="2" type="ORF">ASD8599_01438</name>
</gene>
<sequence>MQRGTDHMETAELIVALARVWGWVGAAVALAFLTIGIDRIDADAQGAYVFRPLLIPGILLLWPLVLWRWWQIETSATGWAARYRPVRRAHGMAAIAMCAGLALILVFGLNARQSWPVDTPPVQLSAGSNP</sequence>
<feature type="transmembrane region" description="Helical" evidence="1">
    <location>
        <begin position="20"/>
        <end position="37"/>
    </location>
</feature>
<keyword evidence="3" id="KW-1185">Reference proteome</keyword>
<feature type="transmembrane region" description="Helical" evidence="1">
    <location>
        <begin position="90"/>
        <end position="109"/>
    </location>
</feature>
<name>A0A2R8BCC4_9RHOB</name>
<dbReference type="RefSeq" id="WP_245925958.1">
    <property type="nucleotide sequence ID" value="NZ_OMOR01000001.1"/>
</dbReference>
<dbReference type="AlphaFoldDB" id="A0A2R8BCC4"/>
<feature type="transmembrane region" description="Helical" evidence="1">
    <location>
        <begin position="49"/>
        <end position="70"/>
    </location>
</feature>